<protein>
    <recommendedName>
        <fullName evidence="4">CCHC-type domain-containing protein</fullName>
    </recommendedName>
</protein>
<name>I1R139_ORYGL</name>
<dbReference type="EnsemblPlants" id="ORGLA11G0148100.1">
    <property type="protein sequence ID" value="ORGLA11G0148100.1"/>
    <property type="gene ID" value="ORGLA11G0148100"/>
</dbReference>
<feature type="region of interest" description="Disordered" evidence="1">
    <location>
        <begin position="69"/>
        <end position="124"/>
    </location>
</feature>
<evidence type="ECO:0000313" key="2">
    <source>
        <dbReference type="EnsemblPlants" id="ORGLA11G0148100.1"/>
    </source>
</evidence>
<dbReference type="AlphaFoldDB" id="I1R139"/>
<sequence length="124" mass="13899">MCVRNQKGHLCCADFSDICPKEVVIILPNLAILVWDVPSNVRREASTAATPTLCYKCGEESYFARGCTKNTKSDRMNGESSSAPYDAHKTSKRKIPLFEERRNSSHFKSKARDGWIADDADDQP</sequence>
<dbReference type="PANTHER" id="PTHR46978:SF1">
    <property type="entry name" value="ZINC KNUCKLE (CCHC-TYPE) FAMILY PROTEIN"/>
    <property type="match status" value="1"/>
</dbReference>
<organism evidence="2 3">
    <name type="scientific">Oryza glaberrima</name>
    <name type="common">African rice</name>
    <dbReference type="NCBI Taxonomy" id="4538"/>
    <lineage>
        <taxon>Eukaryota</taxon>
        <taxon>Viridiplantae</taxon>
        <taxon>Streptophyta</taxon>
        <taxon>Embryophyta</taxon>
        <taxon>Tracheophyta</taxon>
        <taxon>Spermatophyta</taxon>
        <taxon>Magnoliopsida</taxon>
        <taxon>Liliopsida</taxon>
        <taxon>Poales</taxon>
        <taxon>Poaceae</taxon>
        <taxon>BOP clade</taxon>
        <taxon>Oryzoideae</taxon>
        <taxon>Oryzeae</taxon>
        <taxon>Oryzinae</taxon>
        <taxon>Oryza</taxon>
    </lineage>
</organism>
<dbReference type="PANTHER" id="PTHR46978">
    <property type="entry name" value="ZINC KNUCKLE (CCHC-TYPE) FAMILY PROTEIN"/>
    <property type="match status" value="1"/>
</dbReference>
<evidence type="ECO:0000313" key="3">
    <source>
        <dbReference type="Proteomes" id="UP000007306"/>
    </source>
</evidence>
<evidence type="ECO:0008006" key="4">
    <source>
        <dbReference type="Google" id="ProtNLM"/>
    </source>
</evidence>
<dbReference type="STRING" id="4538.I1R139"/>
<reference evidence="2 3" key="2">
    <citation type="submission" date="2018-04" db="EMBL/GenBank/DDBJ databases">
        <title>OglaRS2 (Oryza glaberrima Reference Sequence Version 2).</title>
        <authorList>
            <person name="Zhang J."/>
            <person name="Kudrna D."/>
            <person name="Lee S."/>
            <person name="Talag J."/>
            <person name="Rajasekar S."/>
            <person name="Wing R.A."/>
        </authorList>
    </citation>
    <scope>NUCLEOTIDE SEQUENCE [LARGE SCALE GENOMIC DNA]</scope>
    <source>
        <strain evidence="2 3">cv. IRGC 96717</strain>
    </source>
</reference>
<dbReference type="Proteomes" id="UP000007306">
    <property type="component" value="Chromosome 11"/>
</dbReference>
<accession>I1R139</accession>
<proteinExistence type="predicted"/>
<dbReference type="HOGENOM" id="CLU_2007511_0_0_1"/>
<evidence type="ECO:0000256" key="1">
    <source>
        <dbReference type="SAM" id="MobiDB-lite"/>
    </source>
</evidence>
<dbReference type="Gramene" id="ORGLA11G0148100.1">
    <property type="protein sequence ID" value="ORGLA11G0148100.1"/>
    <property type="gene ID" value="ORGLA11G0148100"/>
</dbReference>
<reference evidence="2" key="1">
    <citation type="submission" date="2015-06" db="UniProtKB">
        <authorList>
            <consortium name="EnsemblPlants"/>
        </authorList>
    </citation>
    <scope>IDENTIFICATION</scope>
</reference>
<keyword evidence="3" id="KW-1185">Reference proteome</keyword>